<evidence type="ECO:0000256" key="1">
    <source>
        <dbReference type="SAM" id="SignalP"/>
    </source>
</evidence>
<dbReference type="SUPFAM" id="SSF50370">
    <property type="entry name" value="Ricin B-like lectins"/>
    <property type="match status" value="1"/>
</dbReference>
<proteinExistence type="predicted"/>
<dbReference type="PANTHER" id="PTHR30383:SF5">
    <property type="entry name" value="SGNH HYDROLASE-TYPE ESTERASE DOMAIN-CONTAINING PROTEIN"/>
    <property type="match status" value="1"/>
</dbReference>
<name>A0ABN3FTD1_9ACTN</name>
<comment type="caution">
    <text evidence="3">The sequence shown here is derived from an EMBL/GenBank/DDBJ whole genome shotgun (WGS) entry which is preliminary data.</text>
</comment>
<dbReference type="Gene3D" id="2.80.10.50">
    <property type="match status" value="2"/>
</dbReference>
<feature type="chain" id="PRO_5047121403" evidence="1">
    <location>
        <begin position="33"/>
        <end position="370"/>
    </location>
</feature>
<dbReference type="InterPro" id="IPR051532">
    <property type="entry name" value="Ester_Hydrolysis_Enzymes"/>
</dbReference>
<dbReference type="Gene3D" id="3.40.50.1110">
    <property type="entry name" value="SGNH hydrolase"/>
    <property type="match status" value="1"/>
</dbReference>
<dbReference type="PROSITE" id="PS50231">
    <property type="entry name" value="RICIN_B_LECTIN"/>
    <property type="match status" value="1"/>
</dbReference>
<keyword evidence="1" id="KW-0732">Signal</keyword>
<dbReference type="Proteomes" id="UP001501444">
    <property type="component" value="Unassembled WGS sequence"/>
</dbReference>
<sequence length="370" mass="38368">MRHTLRRLAAGGLGLALAAAALVLGPAGPAHAESNGGVKIMPLGDSITDGYNVPGGYRIELWKRLAAGGYTADFVGSGSNGPASLGDHDHEGHSGWRIDQIDANIVGWLQAYAPRTILLHIGTNDMNQNYDIANAPARLSALIDKIRANDPTVELFVAQITPESDATLESRVQAYNAALPGVVASKGAHTHLVDMHSAITTADLADGVHPNAGGYDKMGARWYSALQSVPASLAYVGVPPVGSAVSVLNPQSGRCLDVYGAGTASGTQLIIWDCHGGTNQSWTRTAAGELRVYGSKCLDINGNGTANGTKVQIWDCNGTTAQKFTFNADGSIVGAGSGKCVDVTSSGTANGTIVQLYQCNGTGAQKWTTR</sequence>
<organism evidence="3 4">
    <name type="scientific">Dactylosporangium salmoneum</name>
    <dbReference type="NCBI Taxonomy" id="53361"/>
    <lineage>
        <taxon>Bacteria</taxon>
        <taxon>Bacillati</taxon>
        <taxon>Actinomycetota</taxon>
        <taxon>Actinomycetes</taxon>
        <taxon>Micromonosporales</taxon>
        <taxon>Micromonosporaceae</taxon>
        <taxon>Dactylosporangium</taxon>
    </lineage>
</organism>
<dbReference type="SMART" id="SM00458">
    <property type="entry name" value="RICIN"/>
    <property type="match status" value="1"/>
</dbReference>
<keyword evidence="3" id="KW-0378">Hydrolase</keyword>
<keyword evidence="4" id="KW-1185">Reference proteome</keyword>
<dbReference type="Pfam" id="PF00652">
    <property type="entry name" value="Ricin_B_lectin"/>
    <property type="match status" value="1"/>
</dbReference>
<evidence type="ECO:0000259" key="2">
    <source>
        <dbReference type="SMART" id="SM00458"/>
    </source>
</evidence>
<dbReference type="InterPro" id="IPR013830">
    <property type="entry name" value="SGNH_hydro"/>
</dbReference>
<gene>
    <name evidence="3" type="ORF">GCM10010170_017770</name>
</gene>
<protein>
    <submittedName>
        <fullName evidence="3">SGNH/GDSL hydrolase family protein</fullName>
    </submittedName>
</protein>
<dbReference type="Pfam" id="PF13472">
    <property type="entry name" value="Lipase_GDSL_2"/>
    <property type="match status" value="1"/>
</dbReference>
<dbReference type="CDD" id="cd23418">
    <property type="entry name" value="beta-trefoil_Ricin_XLN-like"/>
    <property type="match status" value="1"/>
</dbReference>
<evidence type="ECO:0000313" key="3">
    <source>
        <dbReference type="EMBL" id="GAA2337016.1"/>
    </source>
</evidence>
<dbReference type="GO" id="GO:0016787">
    <property type="term" value="F:hydrolase activity"/>
    <property type="evidence" value="ECO:0007669"/>
    <property type="project" value="UniProtKB-KW"/>
</dbReference>
<dbReference type="CDD" id="cd01833">
    <property type="entry name" value="XynB_like"/>
    <property type="match status" value="1"/>
</dbReference>
<dbReference type="InterPro" id="IPR036514">
    <property type="entry name" value="SGNH_hydro_sf"/>
</dbReference>
<dbReference type="PANTHER" id="PTHR30383">
    <property type="entry name" value="THIOESTERASE 1/PROTEASE 1/LYSOPHOSPHOLIPASE L1"/>
    <property type="match status" value="1"/>
</dbReference>
<dbReference type="RefSeq" id="WP_344611780.1">
    <property type="nucleotide sequence ID" value="NZ_BAAARV010000016.1"/>
</dbReference>
<dbReference type="EMBL" id="BAAARV010000016">
    <property type="protein sequence ID" value="GAA2337016.1"/>
    <property type="molecule type" value="Genomic_DNA"/>
</dbReference>
<dbReference type="InterPro" id="IPR000772">
    <property type="entry name" value="Ricin_B_lectin"/>
</dbReference>
<feature type="domain" description="Ricin B lectin" evidence="2">
    <location>
        <begin position="242"/>
        <end position="370"/>
    </location>
</feature>
<dbReference type="InterPro" id="IPR035992">
    <property type="entry name" value="Ricin_B-like_lectins"/>
</dbReference>
<dbReference type="SUPFAM" id="SSF52266">
    <property type="entry name" value="SGNH hydrolase"/>
    <property type="match status" value="1"/>
</dbReference>
<accession>A0ABN3FTD1</accession>
<feature type="signal peptide" evidence="1">
    <location>
        <begin position="1"/>
        <end position="32"/>
    </location>
</feature>
<evidence type="ECO:0000313" key="4">
    <source>
        <dbReference type="Proteomes" id="UP001501444"/>
    </source>
</evidence>
<reference evidence="3 4" key="1">
    <citation type="journal article" date="2019" name="Int. J. Syst. Evol. Microbiol.">
        <title>The Global Catalogue of Microorganisms (GCM) 10K type strain sequencing project: providing services to taxonomists for standard genome sequencing and annotation.</title>
        <authorList>
            <consortium name="The Broad Institute Genomics Platform"/>
            <consortium name="The Broad Institute Genome Sequencing Center for Infectious Disease"/>
            <person name="Wu L."/>
            <person name="Ma J."/>
        </authorList>
    </citation>
    <scope>NUCLEOTIDE SEQUENCE [LARGE SCALE GENOMIC DNA]</scope>
    <source>
        <strain evidence="3 4">JCM 3272</strain>
    </source>
</reference>